<proteinExistence type="predicted"/>
<dbReference type="HOGENOM" id="CLU_2567563_0_0_11"/>
<dbReference type="InParanoid" id="C7Q305"/>
<evidence type="ECO:0000313" key="2">
    <source>
        <dbReference type="Proteomes" id="UP000000851"/>
    </source>
</evidence>
<organism evidence="1 2">
    <name type="scientific">Catenulispora acidiphila (strain DSM 44928 / JCM 14897 / NBRC 102108 / NRRL B-24433 / ID139908)</name>
    <dbReference type="NCBI Taxonomy" id="479433"/>
    <lineage>
        <taxon>Bacteria</taxon>
        <taxon>Bacillati</taxon>
        <taxon>Actinomycetota</taxon>
        <taxon>Actinomycetes</taxon>
        <taxon>Catenulisporales</taxon>
        <taxon>Catenulisporaceae</taxon>
        <taxon>Catenulispora</taxon>
    </lineage>
</organism>
<keyword evidence="2" id="KW-1185">Reference proteome</keyword>
<dbReference type="KEGG" id="cai:Caci_2988"/>
<dbReference type="Proteomes" id="UP000000851">
    <property type="component" value="Chromosome"/>
</dbReference>
<sequence length="81" mass="9122">MRTSEYYAQGIHGFFVGYALDALDQNRRADEAPAEEPEPEAPEYDMDAAFVKCTGCFCHTTAYPPCMHCEDGHDDEREVQA</sequence>
<dbReference type="EMBL" id="CP001700">
    <property type="protein sequence ID" value="ACU71897.1"/>
    <property type="molecule type" value="Genomic_DNA"/>
</dbReference>
<dbReference type="AlphaFoldDB" id="C7Q305"/>
<dbReference type="STRING" id="479433.Caci_2988"/>
<reference evidence="1 2" key="1">
    <citation type="journal article" date="2009" name="Stand. Genomic Sci.">
        <title>Complete genome sequence of Catenulispora acidiphila type strain (ID 139908).</title>
        <authorList>
            <person name="Copeland A."/>
            <person name="Lapidus A."/>
            <person name="Glavina Del Rio T."/>
            <person name="Nolan M."/>
            <person name="Lucas S."/>
            <person name="Chen F."/>
            <person name="Tice H."/>
            <person name="Cheng J.F."/>
            <person name="Bruce D."/>
            <person name="Goodwin L."/>
            <person name="Pitluck S."/>
            <person name="Mikhailova N."/>
            <person name="Pati A."/>
            <person name="Ivanova N."/>
            <person name="Mavromatis K."/>
            <person name="Chen A."/>
            <person name="Palaniappan K."/>
            <person name="Chain P."/>
            <person name="Land M."/>
            <person name="Hauser L."/>
            <person name="Chang Y.J."/>
            <person name="Jeffries C.D."/>
            <person name="Chertkov O."/>
            <person name="Brettin T."/>
            <person name="Detter J.C."/>
            <person name="Han C."/>
            <person name="Ali Z."/>
            <person name="Tindall B.J."/>
            <person name="Goker M."/>
            <person name="Bristow J."/>
            <person name="Eisen J.A."/>
            <person name="Markowitz V."/>
            <person name="Hugenholtz P."/>
            <person name="Kyrpides N.C."/>
            <person name="Klenk H.P."/>
        </authorList>
    </citation>
    <scope>NUCLEOTIDE SEQUENCE [LARGE SCALE GENOMIC DNA]</scope>
    <source>
        <strain evidence="2">DSM 44928 / JCM 14897 / NBRC 102108 / NRRL B-24433 / ID139908</strain>
    </source>
</reference>
<evidence type="ECO:0000313" key="1">
    <source>
        <dbReference type="EMBL" id="ACU71897.1"/>
    </source>
</evidence>
<protein>
    <submittedName>
        <fullName evidence="1">Uncharacterized protein</fullName>
    </submittedName>
</protein>
<accession>C7Q305</accession>
<name>C7Q305_CATAD</name>
<dbReference type="RefSeq" id="WP_012787190.1">
    <property type="nucleotide sequence ID" value="NC_013131.1"/>
</dbReference>
<gene>
    <name evidence="1" type="ordered locus">Caci_2988</name>
</gene>